<sequence length="220" mass="25509">MKEQIEAYAKRLKLSWIREHFDEVEAEDHQEYLLKLFEKEIQNREERKVNLLLNQAQLPKTGNQPFQWEHIQIPHGIQREEVIEGHFIKQRENLILYGGVGTGKTYLATLISLNAIHSFGNKVKFITVASLANKLIEANQKGNLPKMMKQIEKLDLLVLDELGYIPLHKEGAELIFQVISMCYENKSLIITTNLQFGQWNHVFGDSILTEAVIDRLIHHS</sequence>
<dbReference type="InterPro" id="IPR027417">
    <property type="entry name" value="P-loop_NTPase"/>
</dbReference>
<accession>N4WF77</accession>
<dbReference type="Proteomes" id="UP000012283">
    <property type="component" value="Unassembled WGS sequence"/>
</dbReference>
<dbReference type="PIRSF" id="PIRSF003073">
    <property type="entry name" value="DNAC_TnpB_IstB"/>
    <property type="match status" value="1"/>
</dbReference>
<dbReference type="PANTHER" id="PTHR30050">
    <property type="entry name" value="CHROMOSOMAL REPLICATION INITIATOR PROTEIN DNAA"/>
    <property type="match status" value="1"/>
</dbReference>
<evidence type="ECO:0000313" key="6">
    <source>
        <dbReference type="Proteomes" id="UP000012283"/>
    </source>
</evidence>
<dbReference type="InterPro" id="IPR002611">
    <property type="entry name" value="IstB_ATP-bd"/>
</dbReference>
<dbReference type="SUPFAM" id="SSF52540">
    <property type="entry name" value="P-loop containing nucleoside triphosphate hydrolases"/>
    <property type="match status" value="1"/>
</dbReference>
<evidence type="ECO:0000256" key="1">
    <source>
        <dbReference type="ARBA" id="ARBA00008059"/>
    </source>
</evidence>
<reference evidence="5 6" key="1">
    <citation type="submission" date="2013-03" db="EMBL/GenBank/DDBJ databases">
        <title>Draft genome sequence of Gracibacillus halophilus YIM-C55.5, a moderately halophilic and thermophilic organism from the Xiaochaidamu salt lake.</title>
        <authorList>
            <person name="Sugumar T."/>
            <person name="Polireddy D.R."/>
            <person name="Antony A."/>
            <person name="Madhava Y.R."/>
            <person name="Sivakumar N."/>
        </authorList>
    </citation>
    <scope>NUCLEOTIDE SEQUENCE [LARGE SCALE GENOMIC DNA]</scope>
    <source>
        <strain evidence="5 6">YIM-C55.5</strain>
    </source>
</reference>
<dbReference type="CDD" id="cd00009">
    <property type="entry name" value="AAA"/>
    <property type="match status" value="1"/>
</dbReference>
<dbReference type="GO" id="GO:0006260">
    <property type="term" value="P:DNA replication"/>
    <property type="evidence" value="ECO:0007669"/>
    <property type="project" value="TreeGrafter"/>
</dbReference>
<dbReference type="InterPro" id="IPR020591">
    <property type="entry name" value="Chromosome_initiator_DnaA-like"/>
</dbReference>
<dbReference type="RefSeq" id="WP_003464342.1">
    <property type="nucleotide sequence ID" value="NZ_APML01000011.1"/>
</dbReference>
<comment type="caution">
    <text evidence="5">The sequence shown here is derived from an EMBL/GenBank/DDBJ whole genome shotgun (WGS) entry which is preliminary data.</text>
</comment>
<evidence type="ECO:0000259" key="4">
    <source>
        <dbReference type="SMART" id="SM00382"/>
    </source>
</evidence>
<dbReference type="PANTHER" id="PTHR30050:SF4">
    <property type="entry name" value="ATP-BINDING PROTEIN RV3427C IN INSERTION SEQUENCE-RELATED"/>
    <property type="match status" value="1"/>
</dbReference>
<dbReference type="AlphaFoldDB" id="N4WF77"/>
<dbReference type="EMBL" id="APML01000011">
    <property type="protein sequence ID" value="ENH97929.1"/>
    <property type="molecule type" value="Genomic_DNA"/>
</dbReference>
<keyword evidence="6" id="KW-1185">Reference proteome</keyword>
<dbReference type="Gene3D" id="3.40.50.300">
    <property type="entry name" value="P-loop containing nucleotide triphosphate hydrolases"/>
    <property type="match status" value="1"/>
</dbReference>
<dbReference type="InterPro" id="IPR003593">
    <property type="entry name" value="AAA+_ATPase"/>
</dbReference>
<name>N4WF77_9BACI</name>
<gene>
    <name evidence="5" type="ORF">J416_02936</name>
</gene>
<evidence type="ECO:0000256" key="3">
    <source>
        <dbReference type="ARBA" id="ARBA00022840"/>
    </source>
</evidence>
<feature type="domain" description="AAA+ ATPase" evidence="4">
    <location>
        <begin position="90"/>
        <end position="218"/>
    </location>
</feature>
<evidence type="ECO:0000256" key="2">
    <source>
        <dbReference type="ARBA" id="ARBA00022741"/>
    </source>
</evidence>
<dbReference type="OrthoDB" id="2052561at2"/>
<dbReference type="NCBIfam" id="NF038214">
    <property type="entry name" value="IS21_help_AAA"/>
    <property type="match status" value="1"/>
</dbReference>
<dbReference type="eggNOG" id="COG1484">
    <property type="taxonomic scope" value="Bacteria"/>
</dbReference>
<feature type="non-terminal residue" evidence="5">
    <location>
        <position position="220"/>
    </location>
</feature>
<keyword evidence="2" id="KW-0547">Nucleotide-binding</keyword>
<keyword evidence="3" id="KW-0067">ATP-binding</keyword>
<dbReference type="InterPro" id="IPR047661">
    <property type="entry name" value="IstB"/>
</dbReference>
<proteinExistence type="inferred from homology"/>
<comment type="similarity">
    <text evidence="1">Belongs to the IS21/IS1162 putative ATP-binding protein family.</text>
</comment>
<dbReference type="PRINTS" id="PR00051">
    <property type="entry name" value="DNAA"/>
</dbReference>
<organism evidence="5 6">
    <name type="scientific">Gracilibacillus halophilus YIM-C55.5</name>
    <dbReference type="NCBI Taxonomy" id="1308866"/>
    <lineage>
        <taxon>Bacteria</taxon>
        <taxon>Bacillati</taxon>
        <taxon>Bacillota</taxon>
        <taxon>Bacilli</taxon>
        <taxon>Bacillales</taxon>
        <taxon>Bacillaceae</taxon>
        <taxon>Gracilibacillus</taxon>
    </lineage>
</organism>
<dbReference type="SMART" id="SM00382">
    <property type="entry name" value="AAA"/>
    <property type="match status" value="1"/>
</dbReference>
<dbReference type="InterPro" id="IPR028350">
    <property type="entry name" value="DNAC/IstB-like"/>
</dbReference>
<evidence type="ECO:0000313" key="5">
    <source>
        <dbReference type="EMBL" id="ENH97929.1"/>
    </source>
</evidence>
<dbReference type="STRING" id="1308866.J416_02936"/>
<protein>
    <submittedName>
        <fullName evidence="5">Transposase (26)</fullName>
    </submittedName>
</protein>
<dbReference type="GO" id="GO:0005524">
    <property type="term" value="F:ATP binding"/>
    <property type="evidence" value="ECO:0007669"/>
    <property type="project" value="UniProtKB-KW"/>
</dbReference>
<dbReference type="Pfam" id="PF01695">
    <property type="entry name" value="IstB_IS21"/>
    <property type="match status" value="1"/>
</dbReference>